<dbReference type="AlphaFoldDB" id="A0A0J1INC9"/>
<dbReference type="Proteomes" id="UP000036356">
    <property type="component" value="Unassembled WGS sequence"/>
</dbReference>
<evidence type="ECO:0000313" key="2">
    <source>
        <dbReference type="EMBL" id="KLU66191.1"/>
    </source>
</evidence>
<sequence>MYSQKITELIMNPINQGKMPNSDGEGTVKDPQSGDVCTIYIKVEFGIIKSISFWAEGDVETLACCSMATILAHEKHLAEALRISKQDLMDALEWSDEVKHSSLDLVINTLGKTIQDYLLKRGIYYIQYEKLDT</sequence>
<name>A0A0J1INC9_9FIRM</name>
<dbReference type="Pfam" id="PF01592">
    <property type="entry name" value="NifU_N"/>
    <property type="match status" value="1"/>
</dbReference>
<evidence type="ECO:0000313" key="3">
    <source>
        <dbReference type="Proteomes" id="UP000036356"/>
    </source>
</evidence>
<dbReference type="RefSeq" id="WP_047809490.1">
    <property type="nucleotide sequence ID" value="NZ_LDZY01000005.1"/>
</dbReference>
<gene>
    <name evidence="2" type="primary">iscU_1</name>
    <name evidence="2" type="ORF">DEAC_c15900</name>
</gene>
<evidence type="ECO:0000259" key="1">
    <source>
        <dbReference type="Pfam" id="PF01592"/>
    </source>
</evidence>
<reference evidence="2 3" key="1">
    <citation type="submission" date="2015-06" db="EMBL/GenBank/DDBJ databases">
        <title>Draft genome of the moderately acidophilic sulfate reducer Candidatus Desulfosporosinus acididurans strain M1.</title>
        <authorList>
            <person name="Poehlein A."/>
            <person name="Petzsch P."/>
            <person name="Johnson B.D."/>
            <person name="Schloemann M."/>
            <person name="Daniel R."/>
            <person name="Muehling M."/>
        </authorList>
    </citation>
    <scope>NUCLEOTIDE SEQUENCE [LARGE SCALE GENOMIC DNA]</scope>
    <source>
        <strain evidence="2 3">M1</strain>
    </source>
</reference>
<organism evidence="2 3">
    <name type="scientific">Desulfosporosinus acididurans</name>
    <dbReference type="NCBI Taxonomy" id="476652"/>
    <lineage>
        <taxon>Bacteria</taxon>
        <taxon>Bacillati</taxon>
        <taxon>Bacillota</taxon>
        <taxon>Clostridia</taxon>
        <taxon>Eubacteriales</taxon>
        <taxon>Desulfitobacteriaceae</taxon>
        <taxon>Desulfosporosinus</taxon>
    </lineage>
</organism>
<proteinExistence type="predicted"/>
<dbReference type="GO" id="GO:0005506">
    <property type="term" value="F:iron ion binding"/>
    <property type="evidence" value="ECO:0007669"/>
    <property type="project" value="InterPro"/>
</dbReference>
<dbReference type="STRING" id="476652.DEAC_c15900"/>
<dbReference type="Gene3D" id="3.90.1010.10">
    <property type="match status" value="1"/>
</dbReference>
<protein>
    <submittedName>
        <fullName evidence="2">Iron-sulfur cluster assembly scaffold protein IscU</fullName>
    </submittedName>
</protein>
<dbReference type="SUPFAM" id="SSF82649">
    <property type="entry name" value="SufE/NifU"/>
    <property type="match status" value="1"/>
</dbReference>
<dbReference type="EMBL" id="LDZY01000005">
    <property type="protein sequence ID" value="KLU66191.1"/>
    <property type="molecule type" value="Genomic_DNA"/>
</dbReference>
<keyword evidence="3" id="KW-1185">Reference proteome</keyword>
<feature type="domain" description="NIF system FeS cluster assembly NifU N-terminal" evidence="1">
    <location>
        <begin position="1"/>
        <end position="121"/>
    </location>
</feature>
<dbReference type="GO" id="GO:0016226">
    <property type="term" value="P:iron-sulfur cluster assembly"/>
    <property type="evidence" value="ECO:0007669"/>
    <property type="project" value="InterPro"/>
</dbReference>
<accession>A0A0J1INC9</accession>
<dbReference type="PATRIC" id="fig|476652.3.peg.1644"/>
<dbReference type="GO" id="GO:0051536">
    <property type="term" value="F:iron-sulfur cluster binding"/>
    <property type="evidence" value="ECO:0007669"/>
    <property type="project" value="InterPro"/>
</dbReference>
<comment type="caution">
    <text evidence="2">The sequence shown here is derived from an EMBL/GenBank/DDBJ whole genome shotgun (WGS) entry which is preliminary data.</text>
</comment>
<dbReference type="InterPro" id="IPR002871">
    <property type="entry name" value="NIF_FeS_clus_asmbl_NifU_N"/>
</dbReference>